<dbReference type="RefSeq" id="WP_053907134.1">
    <property type="nucleotide sequence ID" value="NZ_CAWMUS010000003.1"/>
</dbReference>
<evidence type="ECO:0000313" key="2">
    <source>
        <dbReference type="Proteomes" id="UP000053226"/>
    </source>
</evidence>
<dbReference type="AlphaFoldDB" id="A0A0N1KJ34"/>
<gene>
    <name evidence="1" type="ORF">M992_0411</name>
</gene>
<reference evidence="1 2" key="1">
    <citation type="submission" date="2015-07" db="EMBL/GenBank/DDBJ databases">
        <title>ATOL: Assembling a taxonomically balanced genome-scale reconstruction of the evolutionary history of the Enterobacteriaceae.</title>
        <authorList>
            <person name="Plunkett G.III."/>
            <person name="Neeno-Eckwall E.C."/>
            <person name="Glasner J.D."/>
            <person name="Perna N.T."/>
        </authorList>
    </citation>
    <scope>NUCLEOTIDE SEQUENCE [LARGE SCALE GENOMIC DNA]</scope>
    <source>
        <strain evidence="1 2">ATCC 35017</strain>
    </source>
</reference>
<accession>A0A0N1KJ34</accession>
<dbReference type="Proteomes" id="UP000053226">
    <property type="component" value="Unassembled WGS sequence"/>
</dbReference>
<dbReference type="PANTHER" id="PTHR38765:SF1">
    <property type="entry name" value="DUF484 DOMAIN-CONTAINING PROTEIN"/>
    <property type="match status" value="1"/>
</dbReference>
<proteinExistence type="predicted"/>
<dbReference type="Gene3D" id="3.30.450.40">
    <property type="match status" value="1"/>
</dbReference>
<dbReference type="InterPro" id="IPR029016">
    <property type="entry name" value="GAF-like_dom_sf"/>
</dbReference>
<dbReference type="EMBL" id="LGAA01000003">
    <property type="protein sequence ID" value="KPD04298.1"/>
    <property type="molecule type" value="Genomic_DNA"/>
</dbReference>
<comment type="caution">
    <text evidence="1">The sequence shown here is derived from an EMBL/GenBank/DDBJ whole genome shotgun (WGS) entry which is preliminary data.</text>
</comment>
<keyword evidence="2" id="KW-1185">Reference proteome</keyword>
<dbReference type="PANTHER" id="PTHR38765">
    <property type="entry name" value="DUF484 DOMAIN-CONTAINING PROTEIN"/>
    <property type="match status" value="1"/>
</dbReference>
<evidence type="ECO:0000313" key="1">
    <source>
        <dbReference type="EMBL" id="KPD04298.1"/>
    </source>
</evidence>
<dbReference type="Pfam" id="PF04340">
    <property type="entry name" value="DUF484"/>
    <property type="match status" value="1"/>
</dbReference>
<protein>
    <submittedName>
        <fullName evidence="1">Uncharacterized DUF484 family protein</fullName>
    </submittedName>
</protein>
<name>A0A0N1KJ34_9GAMM</name>
<sequence length="234" mass="26627">MDKIDVKLSVSADLNDQTVAEYLQNHPEFFLRNALQVEQMKVPHPVIGAVSLPEWIMNRQRIQLQQLEQDILFIVEQARENQQLFDQLLALIIELATAGSLSEMLNRLNRWAKYLGLSSASIRLFSDRWNLSAPLDAQDLVLHRPQFDAIRLQRFGEQKTYLGSLNGSELLLLLPKTMHVGSVSISLLGPCGELGVLIFTSRDRQHYQAGMGTVMLEKLAQLLPRLLSKWISRL</sequence>
<dbReference type="OrthoDB" id="7065511at2"/>
<organism evidence="1 2">
    <name type="scientific">Moellerella wisconsensis ATCC 35017</name>
    <dbReference type="NCBI Taxonomy" id="1354267"/>
    <lineage>
        <taxon>Bacteria</taxon>
        <taxon>Pseudomonadati</taxon>
        <taxon>Pseudomonadota</taxon>
        <taxon>Gammaproteobacteria</taxon>
        <taxon>Enterobacterales</taxon>
        <taxon>Morganellaceae</taxon>
        <taxon>Moellerella</taxon>
    </lineage>
</organism>
<dbReference type="NCBIfam" id="NF008203">
    <property type="entry name" value="PRK10963.1"/>
    <property type="match status" value="1"/>
</dbReference>
<dbReference type="InterPro" id="IPR007435">
    <property type="entry name" value="DUF484"/>
</dbReference>